<dbReference type="EMBL" id="AZGZ01000034">
    <property type="protein sequence ID" value="KZZ87454.1"/>
    <property type="molecule type" value="Genomic_DNA"/>
</dbReference>
<dbReference type="AlphaFoldDB" id="A0A167VFF7"/>
<keyword evidence="2" id="KW-1185">Reference proteome</keyword>
<dbReference type="Pfam" id="PF12511">
    <property type="entry name" value="DUF3716"/>
    <property type="match status" value="1"/>
</dbReference>
<reference evidence="1 2" key="1">
    <citation type="journal article" date="2016" name="Genome Biol. Evol.">
        <title>Divergent and convergent evolution of fungal pathogenicity.</title>
        <authorList>
            <person name="Shang Y."/>
            <person name="Xiao G."/>
            <person name="Zheng P."/>
            <person name="Cen K."/>
            <person name="Zhan S."/>
            <person name="Wang C."/>
        </authorList>
    </citation>
    <scope>NUCLEOTIDE SEQUENCE [LARGE SCALE GENOMIC DNA]</scope>
    <source>
        <strain evidence="1 2">ARSEF 7405</strain>
    </source>
</reference>
<proteinExistence type="predicted"/>
<gene>
    <name evidence="1" type="ORF">AAP_05687</name>
</gene>
<sequence>MSSSAAASPARPEPFAVRVVFEQRQPATAGVEPAFVAREELQLSGFDAQVVAAVGPPRRPLTWAADRQLVRWADLPPQKRVTVLTQVAGAANAVPCSCCARRPRWLECVSAPAYFKDGSCAACRWHNTPARCSLRSGPPASPRKRRPDASVYRELREEVEKGRFVRVEGLLGSRDEEDWDDAELEAGRVLDLIRLRKAKFAEDRAWD</sequence>
<organism evidence="1 2">
    <name type="scientific">Ascosphaera apis ARSEF 7405</name>
    <dbReference type="NCBI Taxonomy" id="392613"/>
    <lineage>
        <taxon>Eukaryota</taxon>
        <taxon>Fungi</taxon>
        <taxon>Dikarya</taxon>
        <taxon>Ascomycota</taxon>
        <taxon>Pezizomycotina</taxon>
        <taxon>Eurotiomycetes</taxon>
        <taxon>Eurotiomycetidae</taxon>
        <taxon>Onygenales</taxon>
        <taxon>Ascosphaeraceae</taxon>
        <taxon>Ascosphaera</taxon>
    </lineage>
</organism>
<dbReference type="OrthoDB" id="4210739at2759"/>
<dbReference type="VEuPathDB" id="FungiDB:AAP_05687"/>
<name>A0A167VFF7_9EURO</name>
<dbReference type="InterPro" id="IPR022190">
    <property type="entry name" value="DUF3716"/>
</dbReference>
<accession>A0A167VFF7</accession>
<evidence type="ECO:0000313" key="2">
    <source>
        <dbReference type="Proteomes" id="UP000242877"/>
    </source>
</evidence>
<dbReference type="Proteomes" id="UP000242877">
    <property type="component" value="Unassembled WGS sequence"/>
</dbReference>
<protein>
    <submittedName>
        <fullName evidence="1">Uncharacterized protein</fullName>
    </submittedName>
</protein>
<comment type="caution">
    <text evidence="1">The sequence shown here is derived from an EMBL/GenBank/DDBJ whole genome shotgun (WGS) entry which is preliminary data.</text>
</comment>
<evidence type="ECO:0000313" key="1">
    <source>
        <dbReference type="EMBL" id="KZZ87454.1"/>
    </source>
</evidence>